<gene>
    <name evidence="1" type="ORF">ILP92_03935</name>
</gene>
<sequence length="52" mass="5374">MTGSQSSNYSSAPAEARIRNPALAGIASLARPGSFVDVAKFGQRPIQPVFGP</sequence>
<protein>
    <submittedName>
        <fullName evidence="1">Uncharacterized protein</fullName>
    </submittedName>
</protein>
<proteinExistence type="predicted"/>
<reference evidence="1" key="1">
    <citation type="submission" date="2020-12" db="EMBL/GenBank/DDBJ databases">
        <title>Bacterial taxonomy.</title>
        <authorList>
            <person name="Pan X."/>
        </authorList>
    </citation>
    <scope>NUCLEOTIDE SEQUENCE</scope>
    <source>
        <strain evidence="1">KCTC 52957</strain>
    </source>
</reference>
<keyword evidence="2" id="KW-1185">Reference proteome</keyword>
<name>A0A934M8X7_9RHOB</name>
<evidence type="ECO:0000313" key="1">
    <source>
        <dbReference type="EMBL" id="MBJ3761897.1"/>
    </source>
</evidence>
<organism evidence="1 2">
    <name type="scientific">Palleronia pontilimi</name>
    <dbReference type="NCBI Taxonomy" id="1964209"/>
    <lineage>
        <taxon>Bacteria</taxon>
        <taxon>Pseudomonadati</taxon>
        <taxon>Pseudomonadota</taxon>
        <taxon>Alphaproteobacteria</taxon>
        <taxon>Rhodobacterales</taxon>
        <taxon>Roseobacteraceae</taxon>
        <taxon>Palleronia</taxon>
    </lineage>
</organism>
<dbReference type="Proteomes" id="UP000642488">
    <property type="component" value="Unassembled WGS sequence"/>
</dbReference>
<evidence type="ECO:0000313" key="2">
    <source>
        <dbReference type="Proteomes" id="UP000642488"/>
    </source>
</evidence>
<accession>A0A934M8X7</accession>
<dbReference type="EMBL" id="JAEKPD010000002">
    <property type="protein sequence ID" value="MBJ3761897.1"/>
    <property type="molecule type" value="Genomic_DNA"/>
</dbReference>
<comment type="caution">
    <text evidence="1">The sequence shown here is derived from an EMBL/GenBank/DDBJ whole genome shotgun (WGS) entry which is preliminary data.</text>
</comment>
<dbReference type="AlphaFoldDB" id="A0A934M8X7"/>
<dbReference type="RefSeq" id="WP_198915065.1">
    <property type="nucleotide sequence ID" value="NZ_JAEKPD010000002.1"/>
</dbReference>